<dbReference type="PANTHER" id="PTHR45527:SF10">
    <property type="entry name" value="PYOCHELIN SYNTHASE PCHF"/>
    <property type="match status" value="1"/>
</dbReference>
<dbReference type="GO" id="GO:0005737">
    <property type="term" value="C:cytoplasm"/>
    <property type="evidence" value="ECO:0007669"/>
    <property type="project" value="TreeGrafter"/>
</dbReference>
<dbReference type="SMART" id="SM00823">
    <property type="entry name" value="PKS_PP"/>
    <property type="match status" value="3"/>
</dbReference>
<name>A0A2P2FFT4_AMYLU</name>
<dbReference type="InterPro" id="IPR000873">
    <property type="entry name" value="AMP-dep_synth/lig_dom"/>
</dbReference>
<evidence type="ECO:0000256" key="4">
    <source>
        <dbReference type="ARBA" id="ARBA00016743"/>
    </source>
</evidence>
<organism evidence="10 11">
    <name type="scientific">Amycolatopsis lurida NRRL 2430</name>
    <dbReference type="NCBI Taxonomy" id="1460371"/>
    <lineage>
        <taxon>Bacteria</taxon>
        <taxon>Bacillati</taxon>
        <taxon>Actinomycetota</taxon>
        <taxon>Actinomycetes</taxon>
        <taxon>Pseudonocardiales</taxon>
        <taxon>Pseudonocardiaceae</taxon>
        <taxon>Amycolatopsis</taxon>
    </lineage>
</organism>
<evidence type="ECO:0000256" key="6">
    <source>
        <dbReference type="ARBA" id="ARBA00022553"/>
    </source>
</evidence>
<dbReference type="Pfam" id="PF00501">
    <property type="entry name" value="AMP-binding"/>
    <property type="match status" value="2"/>
</dbReference>
<keyword evidence="11" id="KW-1185">Reference proteome</keyword>
<evidence type="ECO:0000313" key="11">
    <source>
        <dbReference type="Proteomes" id="UP000256220"/>
    </source>
</evidence>
<dbReference type="Pfam" id="PF13193">
    <property type="entry name" value="AMP-binding_C"/>
    <property type="match status" value="2"/>
</dbReference>
<dbReference type="RefSeq" id="WP_241784159.1">
    <property type="nucleotide sequence ID" value="NZ_JFBM01000062.1"/>
</dbReference>
<evidence type="ECO:0000256" key="3">
    <source>
        <dbReference type="ARBA" id="ARBA00007380"/>
    </source>
</evidence>
<dbReference type="PANTHER" id="PTHR45527">
    <property type="entry name" value="NONRIBOSOMAL PEPTIDE SYNTHETASE"/>
    <property type="match status" value="1"/>
</dbReference>
<proteinExistence type="inferred from homology"/>
<dbReference type="Proteomes" id="UP000256220">
    <property type="component" value="Unassembled WGS sequence"/>
</dbReference>
<dbReference type="Gene3D" id="1.10.1200.10">
    <property type="entry name" value="ACP-like"/>
    <property type="match status" value="3"/>
</dbReference>
<dbReference type="SUPFAM" id="SSF52777">
    <property type="entry name" value="CoA-dependent acyltransferases"/>
    <property type="match status" value="4"/>
</dbReference>
<dbReference type="InterPro" id="IPR036736">
    <property type="entry name" value="ACP-like_sf"/>
</dbReference>
<evidence type="ECO:0000256" key="5">
    <source>
        <dbReference type="ARBA" id="ARBA00022450"/>
    </source>
</evidence>
<dbReference type="GO" id="GO:0044550">
    <property type="term" value="P:secondary metabolite biosynthetic process"/>
    <property type="evidence" value="ECO:0007669"/>
    <property type="project" value="TreeGrafter"/>
</dbReference>
<dbReference type="InterPro" id="IPR001242">
    <property type="entry name" value="Condensation_dom"/>
</dbReference>
<reference evidence="10 11" key="1">
    <citation type="journal article" date="2014" name="Genome Announc.">
        <title>Draft Genome Sequence of Amycolatopsis lurida NRRL 2430, Producer of the Glycopeptide Family Antibiotic Ristocetin.</title>
        <authorList>
            <person name="Kwun M.J."/>
            <person name="Hong H.J."/>
        </authorList>
    </citation>
    <scope>NUCLEOTIDE SEQUENCE [LARGE SCALE GENOMIC DNA]</scope>
    <source>
        <strain evidence="10 11">NRRL 2430</strain>
    </source>
</reference>
<dbReference type="InterPro" id="IPR006162">
    <property type="entry name" value="Ppantetheine_attach_site"/>
</dbReference>
<dbReference type="GO" id="GO:0043041">
    <property type="term" value="P:amino acid activation for nonribosomal peptide biosynthetic process"/>
    <property type="evidence" value="ECO:0007669"/>
    <property type="project" value="TreeGrafter"/>
</dbReference>
<comment type="pathway">
    <text evidence="2">Siderophore biosynthesis; mycobactin biosynthesis.</text>
</comment>
<comment type="caution">
    <text evidence="10">The sequence shown here is derived from an EMBL/GenBank/DDBJ whole genome shotgun (WGS) entry which is preliminary data.</text>
</comment>
<dbReference type="Gene3D" id="3.30.559.30">
    <property type="entry name" value="Nonribosomal peptide synthetase, condensation domain"/>
    <property type="match status" value="2"/>
</dbReference>
<dbReference type="PROSITE" id="PS00012">
    <property type="entry name" value="PHOSPHOPANTETHEINE"/>
    <property type="match status" value="2"/>
</dbReference>
<feature type="domain" description="Carrier" evidence="9">
    <location>
        <begin position="1011"/>
        <end position="1086"/>
    </location>
</feature>
<feature type="domain" description="Carrier" evidence="9">
    <location>
        <begin position="2013"/>
        <end position="2088"/>
    </location>
</feature>
<sequence length="2099" mass="227172">MTTKRPCALPDPLAELVADLLDMSVEEIGEHENLIELGLDSITMMRLAGAWRKAGVDVTFADLVATPTLAAWRAVLAVEFGETAQPDVKIDEAAPFALALMQHAYWVGRAPGQRLGGVDAHFYHEFDGADVDPEQLETAVRALFVRHGMLRAVVLDDGTQRVLAETPWPGLRVHPWVDQSTLDERRASLSHRKMDIGSGEVFDIQLSLLPEGGTRMHVNLDMIVADALSLRVILADLARSYAGETLAPLTYSYPRYLAERRNSGKEAAREHWTARLPTMPGAPQLPATHVGGEPAVARHHRWLRPESVRAVERSARRHGLTTAMALAAVFAETLTAWSAEPQFMLNLPLFDRQPLHDEVDSLVGDFTSSLLLEWDGAAPGSFADRASLLQQRFHADVAHTGYSGVEVLRDLTRLHGEQMLAPVVYTSALGLGELFAPEVTGTFGQAAWIISQGPQVWLDAQVTELDGGLLVNWDLREDVFVPGVPEAMFAAYSALLDRLIEDEDAWSEPPDLVPAAQLLARAEVNDTKVVRRARRLHDSFFYHATVCPDALAVICNGQSVTYGELAEHALRIAGHLTAEGAGPGHLVAVSLPKGPDQVAAVLGVLAAGAAYLPLGVDQPAARRERILATAGVTLLLDDLAPASGTQPLAEPMSGDESALAYVIYTSGSTGEPKGVEITHAAAANTVDDLNHRFGIGAEDRTLALSELEFDLSVYDLFGPLSAGGAVVCVRDSGRRDAFVWVDSLVRHRATVLNCVPALLDMVLTVAQEPLPLRVVLLGGDRVTTDLPGRLAEYAPECRFAGLGGTTETAIHSTVCEVATVDPEWTCVPYGKPLDNVKCRVVDPLGRDRPDGVAGELWIGGAGVARGYRGDPVRTREKFLEFAGTRWYRTGDRARYLPDGGLEFLGRDDHQVKIRGHRVELGEVEAALNAHPGVTGAAVVVTVSSRLAAAVTGTAGSAALKDFLMEWLPASMRPDVISVFPSLPLTANGKIDRGLLSQRLDDHRGEEVAVTAPDGEVERLVAAAWADVLPNAEIGREHDFFALGGDSLLATRLIGKLRAAGLSGISLSDLFARPVLAEFAAGLTLSSVQDVPFALAADPANRHEPFPPTEVQRAYWLGRDEGFTLGGVGCHFYREYDVDDLDLSRLETAVNRLVRRHEMLRAVFDESGDQRVLPEVPWFRVELIDGGFDELRATTSHTLFDPAVWPLFTVRAARSGRRTRLAVGMDNLVLDALSILNFYVELASLYENPDIELPPIGVSFRDYVLGVERAGADRAEAYWSGLLPDLPPAPRLPLAKDPDAVVVPWFDRRSATVEPARWRVIVDRSREHGLTPSAVLMTAFAEVLGRWSACSDLTINVTLFDRKEVHPDIDRVLGDFTSLLLVACRPTPDGTWLDRVRQVQEELWGALDHRDVSAVWVLRELARTTGDPNTTMPVVFTSALGVSADPPPGSTLFADNVWGVSQTPQVWLDHQVIEVDGGVQLNWDAVEELFPPGLLDDMFEAYLTLVDRLATAPWQEPVPDLLPARQREVRAAVNATGCPVPEGALHTDFFRLAAEEPDRMAVVGALTYGELADRALRLAAALGQRGAVPGGTVAITLPKGPDQLIAVLGVLAAGCTYVPIGVDQPSARRARMLDLAGVDLVVTADLLAQPADPLPACRPAAELAYVIFTSGSTGEPKGVEITHRAALNTIADVNGRFAVGREDRLLAVSALDFDLSVYDIFGPLSVGGAVVTIGEDDRRDAHRWNELVTAHGVTIWNTVPALLDMLLVAAVEELPLRIVLVSGDWVGLDLPGRLSARAPECRFIALGGATEAAIWSNFNEVVLVDPAWTSIPYGTPLRNQRFRVVDNIGRDCPDWVTGELWIGGEGVAQGYRGASEQTAAHFVEYSTRDRWYRTGDLGRYWTDGTLEFLGRVDQQVKIRGHRIELGEIEAAFEATPGVVRAAASVTTDRRLVAAVVTRTSVELVQSHVATLLPAHMHPEKVTAVDSLPLTANGKVDRAAIATIAREADQAGSLAPVGALETTIAEIWTNLLELDHIGREQNFFTLGGDSLRATRLIAAMRTRLGFTLSLSTLYAAPTVEAVARAVSAQIALGEEMDEGIV</sequence>
<evidence type="ECO:0000256" key="7">
    <source>
        <dbReference type="ARBA" id="ARBA00022598"/>
    </source>
</evidence>
<dbReference type="FunFam" id="3.30.559.10:FF:000023">
    <property type="entry name" value="Non-ribosomal peptide synthetase"/>
    <property type="match status" value="2"/>
</dbReference>
<protein>
    <recommendedName>
        <fullName evidence="4">Phenyloxazoline synthase MbtB</fullName>
    </recommendedName>
    <alternativeName>
        <fullName evidence="8">Mycobactin synthetase protein B</fullName>
    </alternativeName>
</protein>
<dbReference type="Gene3D" id="3.30.300.30">
    <property type="match status" value="2"/>
</dbReference>
<dbReference type="EMBL" id="JFBM01000062">
    <property type="protein sequence ID" value="KFU75587.1"/>
    <property type="molecule type" value="Genomic_DNA"/>
</dbReference>
<keyword evidence="6" id="KW-0597">Phosphoprotein</keyword>
<dbReference type="InterPro" id="IPR020806">
    <property type="entry name" value="PKS_PP-bd"/>
</dbReference>
<dbReference type="GO" id="GO:0031177">
    <property type="term" value="F:phosphopantetheine binding"/>
    <property type="evidence" value="ECO:0007669"/>
    <property type="project" value="InterPro"/>
</dbReference>
<feature type="domain" description="Carrier" evidence="9">
    <location>
        <begin position="7"/>
        <end position="80"/>
    </location>
</feature>
<dbReference type="InterPro" id="IPR045851">
    <property type="entry name" value="AMP-bd_C_sf"/>
</dbReference>
<evidence type="ECO:0000259" key="9">
    <source>
        <dbReference type="PROSITE" id="PS50075"/>
    </source>
</evidence>
<keyword evidence="7" id="KW-0436">Ligase</keyword>
<dbReference type="InterPro" id="IPR042099">
    <property type="entry name" value="ANL_N_sf"/>
</dbReference>
<evidence type="ECO:0000256" key="1">
    <source>
        <dbReference type="ARBA" id="ARBA00001957"/>
    </source>
</evidence>
<dbReference type="Gene3D" id="3.30.559.10">
    <property type="entry name" value="Chloramphenicol acetyltransferase-like domain"/>
    <property type="match status" value="2"/>
</dbReference>
<dbReference type="SUPFAM" id="SSF47336">
    <property type="entry name" value="ACP-like"/>
    <property type="match status" value="3"/>
</dbReference>
<gene>
    <name evidence="10" type="ORF">BB31_40795</name>
</gene>
<dbReference type="FunFam" id="3.30.559.30:FF:000006">
    <property type="entry name" value="Yersiniabactin polyketide/non-ribosomal peptide synthetase"/>
    <property type="match status" value="2"/>
</dbReference>
<dbReference type="InterPro" id="IPR009081">
    <property type="entry name" value="PP-bd_ACP"/>
</dbReference>
<dbReference type="CDD" id="cd19535">
    <property type="entry name" value="Cyc_NRPS"/>
    <property type="match status" value="2"/>
</dbReference>
<keyword evidence="5" id="KW-0596">Phosphopantetheine</keyword>
<dbReference type="InterPro" id="IPR020845">
    <property type="entry name" value="AMP-binding_CS"/>
</dbReference>
<evidence type="ECO:0000313" key="10">
    <source>
        <dbReference type="EMBL" id="KFU75587.1"/>
    </source>
</evidence>
<accession>A0A2P2FFT4</accession>
<dbReference type="FunFam" id="1.10.1200.10:FF:000016">
    <property type="entry name" value="Non-ribosomal peptide synthase"/>
    <property type="match status" value="2"/>
</dbReference>
<dbReference type="InterPro" id="IPR025110">
    <property type="entry name" value="AMP-bd_C"/>
</dbReference>
<dbReference type="Pfam" id="PF00668">
    <property type="entry name" value="Condensation"/>
    <property type="match status" value="2"/>
</dbReference>
<dbReference type="SUPFAM" id="SSF56801">
    <property type="entry name" value="Acetyl-CoA synthetase-like"/>
    <property type="match status" value="2"/>
</dbReference>
<evidence type="ECO:0000256" key="8">
    <source>
        <dbReference type="ARBA" id="ARBA00033440"/>
    </source>
</evidence>
<comment type="cofactor">
    <cofactor evidence="1">
        <name>pantetheine 4'-phosphate</name>
        <dbReference type="ChEBI" id="CHEBI:47942"/>
    </cofactor>
</comment>
<dbReference type="Gene3D" id="3.40.50.12780">
    <property type="entry name" value="N-terminal domain of ligase-like"/>
    <property type="match status" value="2"/>
</dbReference>
<dbReference type="InterPro" id="IPR023213">
    <property type="entry name" value="CAT-like_dom_sf"/>
</dbReference>
<dbReference type="CDD" id="cd12114">
    <property type="entry name" value="A_NRPS_TlmIV_like"/>
    <property type="match status" value="1"/>
</dbReference>
<dbReference type="PROSITE" id="PS00455">
    <property type="entry name" value="AMP_BINDING"/>
    <property type="match status" value="2"/>
</dbReference>
<dbReference type="InterPro" id="IPR057737">
    <property type="entry name" value="Condensation_MtbB-like"/>
</dbReference>
<dbReference type="InterPro" id="IPR010071">
    <property type="entry name" value="AA_adenyl_dom"/>
</dbReference>
<evidence type="ECO:0000256" key="2">
    <source>
        <dbReference type="ARBA" id="ARBA00005102"/>
    </source>
</evidence>
<dbReference type="PROSITE" id="PS50075">
    <property type="entry name" value="CARRIER"/>
    <property type="match status" value="3"/>
</dbReference>
<dbReference type="NCBIfam" id="TIGR01733">
    <property type="entry name" value="AA-adenyl-dom"/>
    <property type="match status" value="2"/>
</dbReference>
<dbReference type="GO" id="GO:0016874">
    <property type="term" value="F:ligase activity"/>
    <property type="evidence" value="ECO:0007669"/>
    <property type="project" value="UniProtKB-KW"/>
</dbReference>
<dbReference type="GO" id="GO:0000036">
    <property type="term" value="F:acyl carrier activity"/>
    <property type="evidence" value="ECO:0007669"/>
    <property type="project" value="TreeGrafter"/>
</dbReference>
<dbReference type="Pfam" id="PF00550">
    <property type="entry name" value="PP-binding"/>
    <property type="match status" value="3"/>
</dbReference>
<comment type="similarity">
    <text evidence="3">Belongs to the ATP-dependent AMP-binding enzyme family. MbtB subfamily.</text>
</comment>